<reference evidence="1" key="1">
    <citation type="journal article" date="2021" name="Proc. Natl. Acad. Sci. U.S.A.">
        <title>A Catalog of Tens of Thousands of Viruses from Human Metagenomes Reveals Hidden Associations with Chronic Diseases.</title>
        <authorList>
            <person name="Tisza M.J."/>
            <person name="Buck C.B."/>
        </authorList>
    </citation>
    <scope>NUCLEOTIDE SEQUENCE</scope>
    <source>
        <strain evidence="1">Ct8Lf7</strain>
    </source>
</reference>
<dbReference type="EMBL" id="BK032511">
    <property type="protein sequence ID" value="DAF44516.1"/>
    <property type="molecule type" value="Genomic_DNA"/>
</dbReference>
<accession>A0A8S5S0E6</accession>
<proteinExistence type="predicted"/>
<organism evidence="1">
    <name type="scientific">Podoviridae sp. ct8Lf7</name>
    <dbReference type="NCBI Taxonomy" id="2827723"/>
    <lineage>
        <taxon>Viruses</taxon>
        <taxon>Duplodnaviria</taxon>
        <taxon>Heunggongvirae</taxon>
        <taxon>Uroviricota</taxon>
        <taxon>Caudoviricetes</taxon>
    </lineage>
</organism>
<sequence>METKEVTYHAKLVAFSEDGMGYINYVFERLEYDSIDYKNIMCVRFPNWNQGSIKLGDVGYVSIRYVEEGIDKWYDGRDLVPYKDSNLIFLKFIHEKPIIENGQILLD</sequence>
<evidence type="ECO:0000313" key="1">
    <source>
        <dbReference type="EMBL" id="DAF44516.1"/>
    </source>
</evidence>
<name>A0A8S5S0E6_9CAUD</name>
<protein>
    <submittedName>
        <fullName evidence="1">Uncharacterized protein</fullName>
    </submittedName>
</protein>